<dbReference type="EMBL" id="KZ308929">
    <property type="protein sequence ID" value="KAG8235612.1"/>
    <property type="molecule type" value="Genomic_DNA"/>
</dbReference>
<feature type="chain" id="PRO_5035448017" evidence="4">
    <location>
        <begin position="21"/>
        <end position="400"/>
    </location>
</feature>
<proteinExistence type="predicted"/>
<dbReference type="Pfam" id="PF00059">
    <property type="entry name" value="Lectin_C"/>
    <property type="match status" value="1"/>
</dbReference>
<evidence type="ECO:0000313" key="9">
    <source>
        <dbReference type="Proteomes" id="UP000792457"/>
    </source>
</evidence>
<dbReference type="InterPro" id="IPR000504">
    <property type="entry name" value="RRM_dom"/>
</dbReference>
<evidence type="ECO:0000256" key="1">
    <source>
        <dbReference type="ARBA" id="ARBA00022884"/>
    </source>
</evidence>
<dbReference type="AlphaFoldDB" id="A0A8K0P759"/>
<dbReference type="SMART" id="SM00034">
    <property type="entry name" value="CLECT"/>
    <property type="match status" value="1"/>
</dbReference>
<dbReference type="InterPro" id="IPR035979">
    <property type="entry name" value="RBD_domain_sf"/>
</dbReference>
<sequence>MARLPTLILLLGVLATSVRSSESEQGLGLNKNLDFTFTSRKNEKGQFLNKWFLNDGAPNLPDNYKVNMKSNVKEENGMQRYQLNAEVQVPPARPPSYELFPGVGYYKFYPEGAMTYYQASSTCKNDGGHLAILNSEAEMVVLRNLYGRNKDAKSFAWLGFNDIAVEGKYETIFGQPLGATGYAIWEKSQPNRVEKGEDCGAMDRNGKLHDLYCEQELKTTTKGKDVMEMISSFFESNGYNGKICVECVLMEHQPCLDRGPAFRQKPNMSRYRDSSPTDCKVYVGELGSGASKQELEESFSYYGPLRNVWVARNPPGFAFVEYEDPRDAEDAVRGLDGRTICGRRVRVEMSTGMSKSRFRGPPVRRGRPFHPEDRCYECGDRGHYARDCFRYNRRRRRKFG</sequence>
<evidence type="ECO:0000313" key="8">
    <source>
        <dbReference type="EMBL" id="KAG8235612.1"/>
    </source>
</evidence>
<evidence type="ECO:0000259" key="7">
    <source>
        <dbReference type="PROSITE" id="PS50158"/>
    </source>
</evidence>
<keyword evidence="2" id="KW-0479">Metal-binding</keyword>
<feature type="domain" description="RRM" evidence="6">
    <location>
        <begin position="279"/>
        <end position="352"/>
    </location>
</feature>
<dbReference type="GO" id="GO:0003723">
    <property type="term" value="F:RNA binding"/>
    <property type="evidence" value="ECO:0007669"/>
    <property type="project" value="UniProtKB-UniRule"/>
</dbReference>
<organism evidence="8 9">
    <name type="scientific">Ladona fulva</name>
    <name type="common">Scarce chaser dragonfly</name>
    <name type="synonym">Libellula fulva</name>
    <dbReference type="NCBI Taxonomy" id="123851"/>
    <lineage>
        <taxon>Eukaryota</taxon>
        <taxon>Metazoa</taxon>
        <taxon>Ecdysozoa</taxon>
        <taxon>Arthropoda</taxon>
        <taxon>Hexapoda</taxon>
        <taxon>Insecta</taxon>
        <taxon>Pterygota</taxon>
        <taxon>Palaeoptera</taxon>
        <taxon>Odonata</taxon>
        <taxon>Epiprocta</taxon>
        <taxon>Anisoptera</taxon>
        <taxon>Libelluloidea</taxon>
        <taxon>Libellulidae</taxon>
        <taxon>Ladona</taxon>
    </lineage>
</organism>
<dbReference type="InterPro" id="IPR034651">
    <property type="entry name" value="SRSF7_RRM"/>
</dbReference>
<dbReference type="Gene3D" id="3.10.100.10">
    <property type="entry name" value="Mannose-Binding Protein A, subunit A"/>
    <property type="match status" value="1"/>
</dbReference>
<dbReference type="FunFam" id="3.30.70.330:FF:000078">
    <property type="entry name" value="serine/arginine-rich splicing factor 7 isoform X1"/>
    <property type="match status" value="1"/>
</dbReference>
<dbReference type="InterPro" id="IPR012677">
    <property type="entry name" value="Nucleotide-bd_a/b_plait_sf"/>
</dbReference>
<keyword evidence="4" id="KW-0732">Signal</keyword>
<reference evidence="8" key="2">
    <citation type="submission" date="2017-10" db="EMBL/GenBank/DDBJ databases">
        <title>Ladona fulva Genome sequencing and assembly.</title>
        <authorList>
            <person name="Murali S."/>
            <person name="Richards S."/>
            <person name="Bandaranaike D."/>
            <person name="Bellair M."/>
            <person name="Blankenburg K."/>
            <person name="Chao H."/>
            <person name="Dinh H."/>
            <person name="Doddapaneni H."/>
            <person name="Dugan-Rocha S."/>
            <person name="Elkadiri S."/>
            <person name="Gnanaolivu R."/>
            <person name="Hernandez B."/>
            <person name="Skinner E."/>
            <person name="Javaid M."/>
            <person name="Lee S."/>
            <person name="Li M."/>
            <person name="Ming W."/>
            <person name="Munidasa M."/>
            <person name="Muniz J."/>
            <person name="Nguyen L."/>
            <person name="Hughes D."/>
            <person name="Osuji N."/>
            <person name="Pu L.-L."/>
            <person name="Puazo M."/>
            <person name="Qu C."/>
            <person name="Quiroz J."/>
            <person name="Raj R."/>
            <person name="Weissenberger G."/>
            <person name="Xin Y."/>
            <person name="Zou X."/>
            <person name="Han Y."/>
            <person name="Worley K."/>
            <person name="Muzny D."/>
            <person name="Gibbs R."/>
        </authorList>
    </citation>
    <scope>NUCLEOTIDE SEQUENCE</scope>
    <source>
        <strain evidence="8">Sampled in the wild</strain>
    </source>
</reference>
<dbReference type="Gene3D" id="3.30.70.330">
    <property type="match status" value="1"/>
</dbReference>
<dbReference type="SUPFAM" id="SSF56436">
    <property type="entry name" value="C-type lectin-like"/>
    <property type="match status" value="1"/>
</dbReference>
<dbReference type="PROSITE" id="PS50102">
    <property type="entry name" value="RRM"/>
    <property type="match status" value="1"/>
</dbReference>
<feature type="domain" description="CCHC-type" evidence="7">
    <location>
        <begin position="374"/>
        <end position="388"/>
    </location>
</feature>
<dbReference type="InterPro" id="IPR001878">
    <property type="entry name" value="Znf_CCHC"/>
</dbReference>
<dbReference type="OrthoDB" id="5970at2759"/>
<feature type="signal peptide" evidence="4">
    <location>
        <begin position="1"/>
        <end position="20"/>
    </location>
</feature>
<dbReference type="PROSITE" id="PS50041">
    <property type="entry name" value="C_TYPE_LECTIN_2"/>
    <property type="match status" value="1"/>
</dbReference>
<dbReference type="PANTHER" id="PTHR23147">
    <property type="entry name" value="SERINE/ARGININE RICH SPLICING FACTOR"/>
    <property type="match status" value="1"/>
</dbReference>
<keyword evidence="9" id="KW-1185">Reference proteome</keyword>
<dbReference type="CDD" id="cd00037">
    <property type="entry name" value="CLECT"/>
    <property type="match status" value="1"/>
</dbReference>
<gene>
    <name evidence="8" type="ORF">J437_LFUL014657</name>
</gene>
<dbReference type="Proteomes" id="UP000792457">
    <property type="component" value="Unassembled WGS sequence"/>
</dbReference>
<dbReference type="InterPro" id="IPR016187">
    <property type="entry name" value="CTDL_fold"/>
</dbReference>
<evidence type="ECO:0000256" key="4">
    <source>
        <dbReference type="SAM" id="SignalP"/>
    </source>
</evidence>
<dbReference type="SMART" id="SM00360">
    <property type="entry name" value="RRM"/>
    <property type="match status" value="1"/>
</dbReference>
<keyword evidence="2" id="KW-0862">Zinc</keyword>
<dbReference type="CDD" id="cd12646">
    <property type="entry name" value="RRM_SRSF7"/>
    <property type="match status" value="1"/>
</dbReference>
<name>A0A8K0P759_LADFU</name>
<comment type="caution">
    <text evidence="8">The sequence shown here is derived from an EMBL/GenBank/DDBJ whole genome shotgun (WGS) entry which is preliminary data.</text>
</comment>
<accession>A0A8K0P759</accession>
<keyword evidence="2" id="KW-0863">Zinc-finger</keyword>
<dbReference type="InterPro" id="IPR016186">
    <property type="entry name" value="C-type_lectin-like/link_sf"/>
</dbReference>
<protein>
    <submittedName>
        <fullName evidence="8">Uncharacterized protein</fullName>
    </submittedName>
</protein>
<keyword evidence="1 3" id="KW-0694">RNA-binding</keyword>
<evidence type="ECO:0000259" key="5">
    <source>
        <dbReference type="PROSITE" id="PS50041"/>
    </source>
</evidence>
<evidence type="ECO:0000256" key="2">
    <source>
        <dbReference type="PROSITE-ProRule" id="PRU00047"/>
    </source>
</evidence>
<dbReference type="GO" id="GO:0008270">
    <property type="term" value="F:zinc ion binding"/>
    <property type="evidence" value="ECO:0007669"/>
    <property type="project" value="UniProtKB-KW"/>
</dbReference>
<evidence type="ECO:0000256" key="3">
    <source>
        <dbReference type="PROSITE-ProRule" id="PRU00176"/>
    </source>
</evidence>
<dbReference type="InterPro" id="IPR001304">
    <property type="entry name" value="C-type_lectin-like"/>
</dbReference>
<feature type="domain" description="C-type lectin" evidence="5">
    <location>
        <begin position="106"/>
        <end position="222"/>
    </location>
</feature>
<reference evidence="8" key="1">
    <citation type="submission" date="2013-04" db="EMBL/GenBank/DDBJ databases">
        <authorList>
            <person name="Qu J."/>
            <person name="Murali S.C."/>
            <person name="Bandaranaike D."/>
            <person name="Bellair M."/>
            <person name="Blankenburg K."/>
            <person name="Chao H."/>
            <person name="Dinh H."/>
            <person name="Doddapaneni H."/>
            <person name="Downs B."/>
            <person name="Dugan-Rocha S."/>
            <person name="Elkadiri S."/>
            <person name="Gnanaolivu R.D."/>
            <person name="Hernandez B."/>
            <person name="Javaid M."/>
            <person name="Jayaseelan J.C."/>
            <person name="Lee S."/>
            <person name="Li M."/>
            <person name="Ming W."/>
            <person name="Munidasa M."/>
            <person name="Muniz J."/>
            <person name="Nguyen L."/>
            <person name="Ongeri F."/>
            <person name="Osuji N."/>
            <person name="Pu L.-L."/>
            <person name="Puazo M."/>
            <person name="Qu C."/>
            <person name="Quiroz J."/>
            <person name="Raj R."/>
            <person name="Weissenberger G."/>
            <person name="Xin Y."/>
            <person name="Zou X."/>
            <person name="Han Y."/>
            <person name="Richards S."/>
            <person name="Worley K."/>
            <person name="Muzny D."/>
            <person name="Gibbs R."/>
        </authorList>
    </citation>
    <scope>NUCLEOTIDE SEQUENCE</scope>
    <source>
        <strain evidence="8">Sampled in the wild</strain>
    </source>
</reference>
<dbReference type="InterPro" id="IPR050907">
    <property type="entry name" value="SRSF"/>
</dbReference>
<dbReference type="PROSITE" id="PS50158">
    <property type="entry name" value="ZF_CCHC"/>
    <property type="match status" value="1"/>
</dbReference>
<evidence type="ECO:0000259" key="6">
    <source>
        <dbReference type="PROSITE" id="PS50102"/>
    </source>
</evidence>
<dbReference type="Pfam" id="PF00076">
    <property type="entry name" value="RRM_1"/>
    <property type="match status" value="1"/>
</dbReference>
<dbReference type="SUPFAM" id="SSF54928">
    <property type="entry name" value="RNA-binding domain, RBD"/>
    <property type="match status" value="1"/>
</dbReference>
<dbReference type="Pfam" id="PF00098">
    <property type="entry name" value="zf-CCHC"/>
    <property type="match status" value="1"/>
</dbReference>
<dbReference type="Gene3D" id="4.10.60.10">
    <property type="entry name" value="Zinc finger, CCHC-type"/>
    <property type="match status" value="1"/>
</dbReference>